<feature type="domain" description="DUF7595" evidence="2">
    <location>
        <begin position="88"/>
        <end position="278"/>
    </location>
</feature>
<dbReference type="Proteomes" id="UP000636709">
    <property type="component" value="Unassembled WGS sequence"/>
</dbReference>
<dbReference type="OrthoDB" id="618196at2759"/>
<gene>
    <name evidence="3" type="ORF">HU200_062697</name>
</gene>
<dbReference type="AlphaFoldDB" id="A0A835A8J4"/>
<dbReference type="Pfam" id="PF24523">
    <property type="entry name" value="DUF7595"/>
    <property type="match status" value="1"/>
</dbReference>
<evidence type="ECO:0000259" key="2">
    <source>
        <dbReference type="Pfam" id="PF24523"/>
    </source>
</evidence>
<dbReference type="SUPFAM" id="SSF81383">
    <property type="entry name" value="F-box domain"/>
    <property type="match status" value="1"/>
</dbReference>
<dbReference type="PANTHER" id="PTHR36140:SF1">
    <property type="entry name" value="F-BOX DOMAIN CONTAINING PROTEIN, EXPRESSED"/>
    <property type="match status" value="1"/>
</dbReference>
<name>A0A835A8J4_9POAL</name>
<dbReference type="CDD" id="cd09917">
    <property type="entry name" value="F-box_SF"/>
    <property type="match status" value="1"/>
</dbReference>
<dbReference type="Gene3D" id="1.20.1280.50">
    <property type="match status" value="1"/>
</dbReference>
<dbReference type="EMBL" id="JACEFO010002632">
    <property type="protein sequence ID" value="KAF8652771.1"/>
    <property type="molecule type" value="Genomic_DNA"/>
</dbReference>
<proteinExistence type="predicted"/>
<evidence type="ECO:0000259" key="1">
    <source>
        <dbReference type="Pfam" id="PF12937"/>
    </source>
</evidence>
<dbReference type="InterPro" id="IPR056016">
    <property type="entry name" value="DUF7595"/>
</dbReference>
<feature type="domain" description="F-box" evidence="1">
    <location>
        <begin position="36"/>
        <end position="66"/>
    </location>
</feature>
<sequence>MAPAARLPGSRWLSLLASKRLKRDTRHDDDGVPLGDEIPLVIFSCSLTTADLVRCAATCRRWRRLVRAAPRFFPLDYRFCGASLGAFFDGILFRSSRLVASRKGRLVLEIRRSSRAAVLRLAVCNPMTGDVSVLPRLSGKDKPGQYACALLTADDLDAHVADPPLSGSGFRLLVVYSRRNFTACRSYSSDTGIWAPEGKVSGARFGSKRLGQMHKNAAVVVDGTVFWRGKRVVVGLHINTLDATLQPLRGDSYPCTCSGRVSENRVLTTSSDGRLRMLETGPISTNQIMVRILFQCHSGDWMEFRTMYVRLEPPLPMILGKGGVLRRACRPPVAWCSFI</sequence>
<evidence type="ECO:0000313" key="4">
    <source>
        <dbReference type="Proteomes" id="UP000636709"/>
    </source>
</evidence>
<evidence type="ECO:0000313" key="3">
    <source>
        <dbReference type="EMBL" id="KAF8652771.1"/>
    </source>
</evidence>
<reference evidence="3" key="1">
    <citation type="submission" date="2020-07" db="EMBL/GenBank/DDBJ databases">
        <title>Genome sequence and genetic diversity analysis of an under-domesticated orphan crop, white fonio (Digitaria exilis).</title>
        <authorList>
            <person name="Bennetzen J.L."/>
            <person name="Chen S."/>
            <person name="Ma X."/>
            <person name="Wang X."/>
            <person name="Yssel A.E.J."/>
            <person name="Chaluvadi S.R."/>
            <person name="Johnson M."/>
            <person name="Gangashetty P."/>
            <person name="Hamidou F."/>
            <person name="Sanogo M.D."/>
            <person name="Zwaenepoel A."/>
            <person name="Wallace J."/>
            <person name="Van De Peer Y."/>
            <person name="Van Deynze A."/>
        </authorList>
    </citation>
    <scope>NUCLEOTIDE SEQUENCE</scope>
    <source>
        <tissue evidence="3">Leaves</tissue>
    </source>
</reference>
<comment type="caution">
    <text evidence="3">The sequence shown here is derived from an EMBL/GenBank/DDBJ whole genome shotgun (WGS) entry which is preliminary data.</text>
</comment>
<accession>A0A835A8J4</accession>
<dbReference type="InterPro" id="IPR001810">
    <property type="entry name" value="F-box_dom"/>
</dbReference>
<evidence type="ECO:0008006" key="5">
    <source>
        <dbReference type="Google" id="ProtNLM"/>
    </source>
</evidence>
<dbReference type="Pfam" id="PF12937">
    <property type="entry name" value="F-box-like"/>
    <property type="match status" value="1"/>
</dbReference>
<dbReference type="PANTHER" id="PTHR36140">
    <property type="entry name" value="F-BOX DOMAIN-CONTAINING PROTEIN-RELATED"/>
    <property type="match status" value="1"/>
</dbReference>
<dbReference type="InterPro" id="IPR036047">
    <property type="entry name" value="F-box-like_dom_sf"/>
</dbReference>
<organism evidence="3 4">
    <name type="scientific">Digitaria exilis</name>
    <dbReference type="NCBI Taxonomy" id="1010633"/>
    <lineage>
        <taxon>Eukaryota</taxon>
        <taxon>Viridiplantae</taxon>
        <taxon>Streptophyta</taxon>
        <taxon>Embryophyta</taxon>
        <taxon>Tracheophyta</taxon>
        <taxon>Spermatophyta</taxon>
        <taxon>Magnoliopsida</taxon>
        <taxon>Liliopsida</taxon>
        <taxon>Poales</taxon>
        <taxon>Poaceae</taxon>
        <taxon>PACMAD clade</taxon>
        <taxon>Panicoideae</taxon>
        <taxon>Panicodae</taxon>
        <taxon>Paniceae</taxon>
        <taxon>Anthephorinae</taxon>
        <taxon>Digitaria</taxon>
    </lineage>
</organism>
<keyword evidence="4" id="KW-1185">Reference proteome</keyword>
<protein>
    <recommendedName>
        <fullName evidence="5">F-box domain-containing protein</fullName>
    </recommendedName>
</protein>